<dbReference type="GO" id="GO:0004622">
    <property type="term" value="F:phosphatidylcholine lysophospholipase activity"/>
    <property type="evidence" value="ECO:0007669"/>
    <property type="project" value="TreeGrafter"/>
</dbReference>
<dbReference type="Pfam" id="PF13472">
    <property type="entry name" value="Lipase_GDSL_2"/>
    <property type="match status" value="1"/>
</dbReference>
<reference evidence="2 3" key="1">
    <citation type="submission" date="2019-01" db="EMBL/GenBank/DDBJ databases">
        <title>Bacillus sp. M5HDSG1-1, whole genome shotgun sequence.</title>
        <authorList>
            <person name="Tuo L."/>
        </authorList>
    </citation>
    <scope>NUCLEOTIDE SEQUENCE [LARGE SCALE GENOMIC DNA]</scope>
    <source>
        <strain evidence="2 3">M5HDSG1-1</strain>
    </source>
</reference>
<accession>A0A3S2TUM8</accession>
<protein>
    <submittedName>
        <fullName evidence="2">SGNH/GDSL hydrolase family protein</fullName>
    </submittedName>
</protein>
<evidence type="ECO:0000313" key="3">
    <source>
        <dbReference type="Proteomes" id="UP000288024"/>
    </source>
</evidence>
<keyword evidence="2" id="KW-0378">Hydrolase</keyword>
<dbReference type="PANTHER" id="PTHR30383:SF5">
    <property type="entry name" value="SGNH HYDROLASE-TYPE ESTERASE DOMAIN-CONTAINING PROTEIN"/>
    <property type="match status" value="1"/>
</dbReference>
<comment type="caution">
    <text evidence="2">The sequence shown here is derived from an EMBL/GenBank/DDBJ whole genome shotgun (WGS) entry which is preliminary data.</text>
</comment>
<gene>
    <name evidence="2" type="ORF">EM808_23065</name>
</gene>
<dbReference type="EMBL" id="RZTZ01000014">
    <property type="protein sequence ID" value="RVT57939.1"/>
    <property type="molecule type" value="Genomic_DNA"/>
</dbReference>
<dbReference type="RefSeq" id="WP_127741237.1">
    <property type="nucleotide sequence ID" value="NZ_JARMUX010000024.1"/>
</dbReference>
<dbReference type="AlphaFoldDB" id="A0A3S2TUM8"/>
<dbReference type="Gene3D" id="3.40.50.1110">
    <property type="entry name" value="SGNH hydrolase"/>
    <property type="match status" value="1"/>
</dbReference>
<name>A0A3S2TUM8_9BACI</name>
<sequence length="233" mass="26357">MKIICFGDSLTRGVSFVKGRPRILKDNYPTILSKLFTGNTFSVEGVEVLNKGVFNDNSDLLMKRLDKDVLMEEPDYVLISVGGNDCNFVWDEVAEFPEVEHTPIVPIAKYTDNVKTIVEKVRERNIIPVILTLPPLAPVQYYQFLADKYGNSISHWISLCGGIEHWHGLYNRQLQRIADQLNVLTIDVRSCLRQAGNIHDFISDDGIHLNASGYEKMGTAVFQELNKLIVPYA</sequence>
<evidence type="ECO:0000313" key="2">
    <source>
        <dbReference type="EMBL" id="RVT57939.1"/>
    </source>
</evidence>
<proteinExistence type="predicted"/>
<dbReference type="InterPro" id="IPR036514">
    <property type="entry name" value="SGNH_hydro_sf"/>
</dbReference>
<keyword evidence="3" id="KW-1185">Reference proteome</keyword>
<evidence type="ECO:0000259" key="1">
    <source>
        <dbReference type="Pfam" id="PF13472"/>
    </source>
</evidence>
<dbReference type="PANTHER" id="PTHR30383">
    <property type="entry name" value="THIOESTERASE 1/PROTEASE 1/LYSOPHOSPHOLIPASE L1"/>
    <property type="match status" value="1"/>
</dbReference>
<dbReference type="InterPro" id="IPR013830">
    <property type="entry name" value="SGNH_hydro"/>
</dbReference>
<organism evidence="2 3">
    <name type="scientific">Niallia taxi</name>
    <dbReference type="NCBI Taxonomy" id="2499688"/>
    <lineage>
        <taxon>Bacteria</taxon>
        <taxon>Bacillati</taxon>
        <taxon>Bacillota</taxon>
        <taxon>Bacilli</taxon>
        <taxon>Bacillales</taxon>
        <taxon>Bacillaceae</taxon>
        <taxon>Niallia</taxon>
    </lineage>
</organism>
<feature type="domain" description="SGNH hydrolase-type esterase" evidence="1">
    <location>
        <begin position="5"/>
        <end position="215"/>
    </location>
</feature>
<dbReference type="SUPFAM" id="SSF52266">
    <property type="entry name" value="SGNH hydrolase"/>
    <property type="match status" value="1"/>
</dbReference>
<dbReference type="Proteomes" id="UP000288024">
    <property type="component" value="Unassembled WGS sequence"/>
</dbReference>
<dbReference type="InterPro" id="IPR051532">
    <property type="entry name" value="Ester_Hydrolysis_Enzymes"/>
</dbReference>